<dbReference type="HAMAP" id="MF_00027">
    <property type="entry name" value="CobB_CbiA"/>
    <property type="match status" value="1"/>
</dbReference>
<dbReference type="InterPro" id="IPR004484">
    <property type="entry name" value="CbiA/CobB_synth"/>
</dbReference>
<feature type="domain" description="CobB/CobQ-like glutamine amidotransferase" evidence="10">
    <location>
        <begin position="248"/>
        <end position="436"/>
    </location>
</feature>
<comment type="similarity">
    <text evidence="8">Belongs to the CobB/CbiA family.</text>
</comment>
<dbReference type="PROSITE" id="PS51274">
    <property type="entry name" value="GATASE_COBBQ"/>
    <property type="match status" value="1"/>
</dbReference>
<evidence type="ECO:0000256" key="5">
    <source>
        <dbReference type="ARBA" id="ARBA00022840"/>
    </source>
</evidence>
<dbReference type="Gene3D" id="3.40.50.880">
    <property type="match status" value="1"/>
</dbReference>
<feature type="active site" description="Nucleophile" evidence="8">
    <location>
        <position position="329"/>
    </location>
</feature>
<organism evidence="11">
    <name type="scientific">Geoglobus ahangari</name>
    <dbReference type="NCBI Taxonomy" id="113653"/>
    <lineage>
        <taxon>Archaea</taxon>
        <taxon>Methanobacteriati</taxon>
        <taxon>Methanobacteriota</taxon>
        <taxon>Archaeoglobi</taxon>
        <taxon>Archaeoglobales</taxon>
        <taxon>Archaeoglobaceae</taxon>
        <taxon>Geoglobus</taxon>
    </lineage>
</organism>
<evidence type="ECO:0000256" key="4">
    <source>
        <dbReference type="ARBA" id="ARBA00022741"/>
    </source>
</evidence>
<dbReference type="GO" id="GO:0005524">
    <property type="term" value="F:ATP binding"/>
    <property type="evidence" value="ECO:0007669"/>
    <property type="project" value="UniProtKB-UniRule"/>
</dbReference>
<dbReference type="SUPFAM" id="SSF52540">
    <property type="entry name" value="P-loop containing nucleoside triphosphate hydrolases"/>
    <property type="match status" value="1"/>
</dbReference>
<comment type="miscellaneous">
    <text evidence="8">The a and c carboxylates of cobyrinate are activated for nucleophilic attack via formation of a phosphorylated intermediate by ATP. CbiA catalyzes first the amidation of the c-carboxylate, and then that of the a-carboxylate.</text>
</comment>
<evidence type="ECO:0000313" key="11">
    <source>
        <dbReference type="EMBL" id="HGE66222.1"/>
    </source>
</evidence>
<dbReference type="Pfam" id="PF01656">
    <property type="entry name" value="CbiA"/>
    <property type="match status" value="1"/>
</dbReference>
<dbReference type="GO" id="GO:0042242">
    <property type="term" value="F:cobyrinic acid a,c-diamide synthase activity"/>
    <property type="evidence" value="ECO:0007669"/>
    <property type="project" value="UniProtKB-UniRule"/>
</dbReference>
<sequence length="452" mass="51034">MHIPRIVIGGTITKTGKTLISLGLMRALVKRGLEIQPFKIGPDFIDPSFHYFATGRFSRNLDSYMMSEKDIQSIFCKATRDADVAVIEGKTALYDSHNAIDEKGSTAHVAKILKAPVILVANAERISRSIAAQLLGYKIFDPDVLIAGVILNKVGNERHAKKVEIATKNLAKIEVLGVIPRRNDIVLPYRHLGLVPAHEREEFSKIFDLMANIVEEFVDVDRIIEIAEEAEEIECDFEENIVEKSNVKIGIIKDKPFSFYYQDNVDALSSLAEIVYIDSLKDRRLPKVDALYIGGGFPEVFAKELESNRRLRENIYEFCSSGNPVYAECGGLMFLGESIIDFNKEEYEMVGFLPIKTEMKRKFQALGYTEYLSEKDTPISRKGDRFVAHEFHYSKVHPLKKLEFAFKVLRGKGIMNGKDGILKDNTLATYAHIHVYSYKGFVKNFVKSASKG</sequence>
<comment type="cofactor">
    <cofactor evidence="1 8">
        <name>Mg(2+)</name>
        <dbReference type="ChEBI" id="CHEBI:18420"/>
    </cofactor>
</comment>
<dbReference type="NCBIfam" id="TIGR00379">
    <property type="entry name" value="cobB"/>
    <property type="match status" value="1"/>
</dbReference>
<dbReference type="InterPro" id="IPR011698">
    <property type="entry name" value="GATase_3"/>
</dbReference>
<feature type="site" description="Increases nucleophilicity of active site Cys" evidence="8">
    <location>
        <position position="432"/>
    </location>
</feature>
<protein>
    <recommendedName>
        <fullName evidence="8">Cobyrinate a,c-diamide synthase</fullName>
        <ecNumber evidence="8">6.3.5.11</ecNumber>
    </recommendedName>
    <alternativeName>
        <fullName evidence="8">Cobyrinic acid a,c-diamide synthetase</fullName>
    </alternativeName>
</protein>
<dbReference type="CDD" id="cd03130">
    <property type="entry name" value="GATase1_CobB"/>
    <property type="match status" value="1"/>
</dbReference>
<keyword evidence="5 8" id="KW-0067">ATP-binding</keyword>
<feature type="domain" description="CobQ/CobB/MinD/ParA nucleotide binding" evidence="9">
    <location>
        <begin position="6"/>
        <end position="185"/>
    </location>
</feature>
<proteinExistence type="inferred from homology"/>
<comment type="domain">
    <text evidence="8">Comprises of two domains. The C-terminal domain contains the binding site for glutamine and catalyzes the hydrolysis of this substrate to glutamate and ammonia. The N-terminal domain is anticipated to bind ATP and cobyrinate and catalyzes the ultimate synthesis of the diamide product. The ammonia produced via the glutaminase domain is probably translocated to the adjacent domain via a molecular tunnel, where it reacts with an activated intermediate.</text>
</comment>
<dbReference type="InterPro" id="IPR027417">
    <property type="entry name" value="P-loop_NTPase"/>
</dbReference>
<evidence type="ECO:0000259" key="9">
    <source>
        <dbReference type="Pfam" id="PF01656"/>
    </source>
</evidence>
<comment type="catalytic activity">
    <reaction evidence="8">
        <text>cob(II)yrinate + 2 L-glutamine + 2 ATP + 2 H2O = cob(II)yrinate a,c diamide + 2 L-glutamate + 2 ADP + 2 phosphate + 2 H(+)</text>
        <dbReference type="Rhea" id="RHEA:26289"/>
        <dbReference type="ChEBI" id="CHEBI:15377"/>
        <dbReference type="ChEBI" id="CHEBI:15378"/>
        <dbReference type="ChEBI" id="CHEBI:29985"/>
        <dbReference type="ChEBI" id="CHEBI:30616"/>
        <dbReference type="ChEBI" id="CHEBI:43474"/>
        <dbReference type="ChEBI" id="CHEBI:58359"/>
        <dbReference type="ChEBI" id="CHEBI:58537"/>
        <dbReference type="ChEBI" id="CHEBI:58894"/>
        <dbReference type="ChEBI" id="CHEBI:456216"/>
        <dbReference type="EC" id="6.3.5.11"/>
    </reaction>
</comment>
<evidence type="ECO:0000256" key="2">
    <source>
        <dbReference type="ARBA" id="ARBA00022573"/>
    </source>
</evidence>
<dbReference type="SUPFAM" id="SSF52317">
    <property type="entry name" value="Class I glutamine amidotransferase-like"/>
    <property type="match status" value="1"/>
</dbReference>
<evidence type="ECO:0000256" key="8">
    <source>
        <dbReference type="HAMAP-Rule" id="MF_00027"/>
    </source>
</evidence>
<evidence type="ECO:0000256" key="3">
    <source>
        <dbReference type="ARBA" id="ARBA00022598"/>
    </source>
</evidence>
<evidence type="ECO:0000256" key="7">
    <source>
        <dbReference type="ARBA" id="ARBA00022962"/>
    </source>
</evidence>
<dbReference type="InterPro" id="IPR002586">
    <property type="entry name" value="CobQ/CobB/MinD/ParA_Nub-bd_dom"/>
</dbReference>
<dbReference type="Pfam" id="PF07685">
    <property type="entry name" value="GATase_3"/>
    <property type="match status" value="1"/>
</dbReference>
<evidence type="ECO:0000256" key="1">
    <source>
        <dbReference type="ARBA" id="ARBA00001946"/>
    </source>
</evidence>
<dbReference type="PANTHER" id="PTHR43873">
    <property type="entry name" value="COBYRINATE A,C-DIAMIDE SYNTHASE"/>
    <property type="match status" value="1"/>
</dbReference>
<dbReference type="UniPathway" id="UPA00148">
    <property type="reaction ID" value="UER00231"/>
</dbReference>
<dbReference type="PANTHER" id="PTHR43873:SF1">
    <property type="entry name" value="COBYRINATE A,C-DIAMIDE SYNTHASE"/>
    <property type="match status" value="1"/>
</dbReference>
<comment type="function">
    <text evidence="8">Catalyzes the ATP-dependent amidation of the two carboxylate groups at positions a and c of cobyrinate, using either L-glutamine or ammonia as the nitrogen source.</text>
</comment>
<dbReference type="EMBL" id="DTPI01000024">
    <property type="protein sequence ID" value="HGE66222.1"/>
    <property type="molecule type" value="Genomic_DNA"/>
</dbReference>
<comment type="pathway">
    <text evidence="8">Cofactor biosynthesis; adenosylcobalamin biosynthesis; cob(II)yrinate a,c-diamide from sirohydrochlorin (anaerobic route): step 10/10.</text>
</comment>
<gene>
    <name evidence="11" type="primary">cobB</name>
    <name evidence="8" type="synonym">cbiA</name>
    <name evidence="11" type="ORF">ENX77_03730</name>
</gene>
<keyword evidence="4 8" id="KW-0547">Nucleotide-binding</keyword>
<dbReference type="AlphaFoldDB" id="A0A7C3YF99"/>
<keyword evidence="7 8" id="KW-0315">Glutamine amidotransferase</keyword>
<name>A0A7C3YF99_9EURY</name>
<accession>A0A7C3YF99</accession>
<dbReference type="NCBIfam" id="NF002204">
    <property type="entry name" value="PRK01077.1"/>
    <property type="match status" value="1"/>
</dbReference>
<evidence type="ECO:0000256" key="6">
    <source>
        <dbReference type="ARBA" id="ARBA00022842"/>
    </source>
</evidence>
<evidence type="ECO:0000259" key="10">
    <source>
        <dbReference type="Pfam" id="PF07685"/>
    </source>
</evidence>
<comment type="caution">
    <text evidence="11">The sequence shown here is derived from an EMBL/GenBank/DDBJ whole genome shotgun (WGS) entry which is preliminary data.</text>
</comment>
<dbReference type="CDD" id="cd05388">
    <property type="entry name" value="CobB_N"/>
    <property type="match status" value="1"/>
</dbReference>
<keyword evidence="3 8" id="KW-0436">Ligase</keyword>
<dbReference type="Gene3D" id="3.40.50.300">
    <property type="entry name" value="P-loop containing nucleotide triphosphate hydrolases"/>
    <property type="match status" value="2"/>
</dbReference>
<reference evidence="11" key="1">
    <citation type="journal article" date="2020" name="mSystems">
        <title>Genome- and Community-Level Interaction Insights into Carbon Utilization and Element Cycling Functions of Hydrothermarchaeota in Hydrothermal Sediment.</title>
        <authorList>
            <person name="Zhou Z."/>
            <person name="Liu Y."/>
            <person name="Xu W."/>
            <person name="Pan J."/>
            <person name="Luo Z.H."/>
            <person name="Li M."/>
        </authorList>
    </citation>
    <scope>NUCLEOTIDE SEQUENCE [LARGE SCALE GENOMIC DNA]</scope>
    <source>
        <strain evidence="11">SpSt-97</strain>
    </source>
</reference>
<dbReference type="InterPro" id="IPR029062">
    <property type="entry name" value="Class_I_gatase-like"/>
</dbReference>
<dbReference type="EC" id="6.3.5.11" evidence="8"/>
<keyword evidence="6 8" id="KW-0460">Magnesium</keyword>
<keyword evidence="2 8" id="KW-0169">Cobalamin biosynthesis</keyword>
<dbReference type="GO" id="GO:0009236">
    <property type="term" value="P:cobalamin biosynthetic process"/>
    <property type="evidence" value="ECO:0007669"/>
    <property type="project" value="UniProtKB-UniRule"/>
</dbReference>